<evidence type="ECO:0000313" key="2">
    <source>
        <dbReference type="Proteomes" id="UP000287872"/>
    </source>
</evidence>
<sequence length="86" mass="9602">MTQSIEAFKKVEDIAMQRIQSSKSLKDIFANETKKSSSCQSGFIHNPASHTVFSYNESGIYTLNGDPSNIRSKRATLVFFDESAFS</sequence>
<dbReference type="InterPro" id="IPR027417">
    <property type="entry name" value="P-loop_NTPase"/>
</dbReference>
<dbReference type="EMBL" id="BHYK01000010">
    <property type="protein sequence ID" value="GCD10429.1"/>
    <property type="molecule type" value="Genomic_DNA"/>
</dbReference>
<dbReference type="Proteomes" id="UP000287872">
    <property type="component" value="Unassembled WGS sequence"/>
</dbReference>
<organism evidence="1 2">
    <name type="scientific">Clostridium tagluense</name>
    <dbReference type="NCBI Taxonomy" id="360422"/>
    <lineage>
        <taxon>Bacteria</taxon>
        <taxon>Bacillati</taxon>
        <taxon>Bacillota</taxon>
        <taxon>Clostridia</taxon>
        <taxon>Eubacteriales</taxon>
        <taxon>Clostridiaceae</taxon>
        <taxon>Clostridium</taxon>
    </lineage>
</organism>
<reference evidence="1 2" key="1">
    <citation type="submission" date="2018-11" db="EMBL/GenBank/DDBJ databases">
        <title>Genome sequencing and assembly of Clostridium tagluense strain A121.</title>
        <authorList>
            <person name="Murakami T."/>
            <person name="Segawa T."/>
            <person name="Shcherbakova V.A."/>
            <person name="Mori H."/>
            <person name="Yoshimura Y."/>
        </authorList>
    </citation>
    <scope>NUCLEOTIDE SEQUENCE [LARGE SCALE GENOMIC DNA]</scope>
    <source>
        <strain evidence="1 2">A121</strain>
    </source>
</reference>
<evidence type="ECO:0000313" key="1">
    <source>
        <dbReference type="EMBL" id="GCD10429.1"/>
    </source>
</evidence>
<comment type="caution">
    <text evidence="1">The sequence shown here is derived from an EMBL/GenBank/DDBJ whole genome shotgun (WGS) entry which is preliminary data.</text>
</comment>
<gene>
    <name evidence="1" type="ORF">Ctaglu_20520</name>
</gene>
<dbReference type="RefSeq" id="WP_125001050.1">
    <property type="nucleotide sequence ID" value="NZ_BHYK01000010.1"/>
</dbReference>
<accession>A0A401ULM2</accession>
<proteinExistence type="predicted"/>
<keyword evidence="2" id="KW-1185">Reference proteome</keyword>
<dbReference type="Gene3D" id="3.40.50.300">
    <property type="entry name" value="P-loop containing nucleotide triphosphate hydrolases"/>
    <property type="match status" value="1"/>
</dbReference>
<dbReference type="AlphaFoldDB" id="A0A401ULM2"/>
<protein>
    <submittedName>
        <fullName evidence="1">Uncharacterized protein</fullName>
    </submittedName>
</protein>
<name>A0A401ULM2_9CLOT</name>